<dbReference type="SUPFAM" id="SSF54980">
    <property type="entry name" value="EF-G C-terminal domain-like"/>
    <property type="match status" value="1"/>
</dbReference>
<evidence type="ECO:0000313" key="6">
    <source>
        <dbReference type="Proteomes" id="UP000371041"/>
    </source>
</evidence>
<dbReference type="InterPro" id="IPR036956">
    <property type="entry name" value="Impact_N_sf"/>
</dbReference>
<dbReference type="EMBL" id="CP045929">
    <property type="protein sequence ID" value="QGK71722.1"/>
    <property type="molecule type" value="Genomic_DNA"/>
</dbReference>
<dbReference type="PANTHER" id="PTHR16301:SF20">
    <property type="entry name" value="IMPACT FAMILY MEMBER YIGZ"/>
    <property type="match status" value="1"/>
</dbReference>
<organism evidence="5 6">
    <name type="scientific">Allosaccharopolyspora coralli</name>
    <dbReference type="NCBI Taxonomy" id="2665642"/>
    <lineage>
        <taxon>Bacteria</taxon>
        <taxon>Bacillati</taxon>
        <taxon>Actinomycetota</taxon>
        <taxon>Actinomycetes</taxon>
        <taxon>Pseudonocardiales</taxon>
        <taxon>Pseudonocardiaceae</taxon>
        <taxon>Allosaccharopolyspora</taxon>
    </lineage>
</organism>
<dbReference type="GO" id="GO:0005737">
    <property type="term" value="C:cytoplasm"/>
    <property type="evidence" value="ECO:0007669"/>
    <property type="project" value="TreeGrafter"/>
</dbReference>
<feature type="region of interest" description="Disordered" evidence="2">
    <location>
        <begin position="55"/>
        <end position="77"/>
    </location>
</feature>
<dbReference type="Pfam" id="PF01205">
    <property type="entry name" value="Impact_N"/>
    <property type="match status" value="1"/>
</dbReference>
<name>A0A5Q3QB75_9PSEU</name>
<dbReference type="Proteomes" id="UP000371041">
    <property type="component" value="Chromosome"/>
</dbReference>
<dbReference type="NCBIfam" id="TIGR00257">
    <property type="entry name" value="IMPACT_YIGZ"/>
    <property type="match status" value="1"/>
</dbReference>
<proteinExistence type="inferred from homology"/>
<keyword evidence="6" id="KW-1185">Reference proteome</keyword>
<evidence type="ECO:0000259" key="4">
    <source>
        <dbReference type="Pfam" id="PF09186"/>
    </source>
</evidence>
<gene>
    <name evidence="5" type="ORF">GIY23_21360</name>
</gene>
<reference evidence="6" key="1">
    <citation type="submission" date="2019-11" db="EMBL/GenBank/DDBJ databases">
        <title>The complete genome sequence of Saccharopolyspora sp. E2A.</title>
        <authorList>
            <person name="Zhang G."/>
        </authorList>
    </citation>
    <scope>NUCLEOTIDE SEQUENCE [LARGE SCALE GENOMIC DNA]</scope>
    <source>
        <strain evidence="6">E2A</strain>
    </source>
</reference>
<dbReference type="InterPro" id="IPR015796">
    <property type="entry name" value="Impact_YigZ-like"/>
</dbReference>
<dbReference type="InterPro" id="IPR001498">
    <property type="entry name" value="Impact_N"/>
</dbReference>
<dbReference type="InterPro" id="IPR020568">
    <property type="entry name" value="Ribosomal_Su5_D2-typ_SF"/>
</dbReference>
<dbReference type="AlphaFoldDB" id="A0A5Q3QB75"/>
<feature type="domain" description="Impact N-terminal" evidence="3">
    <location>
        <begin position="15"/>
        <end position="120"/>
    </location>
</feature>
<accession>A0A5Q3QB75</accession>
<dbReference type="InterPro" id="IPR015269">
    <property type="entry name" value="UPF0029_Impact_C"/>
</dbReference>
<dbReference type="PROSITE" id="PS00910">
    <property type="entry name" value="UPF0029"/>
    <property type="match status" value="1"/>
</dbReference>
<evidence type="ECO:0000256" key="1">
    <source>
        <dbReference type="ARBA" id="ARBA00007665"/>
    </source>
</evidence>
<dbReference type="InterPro" id="IPR023582">
    <property type="entry name" value="Impact"/>
</dbReference>
<dbReference type="KEGG" id="sace:GIY23_21360"/>
<dbReference type="Gene3D" id="3.30.230.30">
    <property type="entry name" value="Impact, N-terminal domain"/>
    <property type="match status" value="1"/>
</dbReference>
<dbReference type="Pfam" id="PF09186">
    <property type="entry name" value="DUF1949"/>
    <property type="match status" value="1"/>
</dbReference>
<evidence type="ECO:0000313" key="5">
    <source>
        <dbReference type="EMBL" id="QGK71722.1"/>
    </source>
</evidence>
<dbReference type="InterPro" id="IPR020569">
    <property type="entry name" value="UPF0029_Impact_CS"/>
</dbReference>
<dbReference type="InterPro" id="IPR035647">
    <property type="entry name" value="EFG_III/V"/>
</dbReference>
<evidence type="ECO:0000259" key="3">
    <source>
        <dbReference type="Pfam" id="PF01205"/>
    </source>
</evidence>
<feature type="domain" description="UPF0029" evidence="4">
    <location>
        <begin position="143"/>
        <end position="190"/>
    </location>
</feature>
<sequence length="206" mass="22594">MRTVRRFGEHELEVKKSRFLCAVARVTSEDEAREFIRGRRKAHHDARHHCSAFVLGDEASTQRSSDDGEPAGTAGGPMLEVLRRNDLTNTVAVVTRWFGGVKLGAGGLVRAYGSAVSETLENVGLAERRPVRIMHIATRHETAGKLENDLRVAGHHVADVEYGDKARIAVHVPDETVPDFETWLAEATGGDAHAARGDLIHVLHEL</sequence>
<dbReference type="RefSeq" id="WP_154078290.1">
    <property type="nucleotide sequence ID" value="NZ_CP045929.1"/>
</dbReference>
<dbReference type="GO" id="GO:0006446">
    <property type="term" value="P:regulation of translational initiation"/>
    <property type="evidence" value="ECO:0007669"/>
    <property type="project" value="TreeGrafter"/>
</dbReference>
<protein>
    <submittedName>
        <fullName evidence="5">YigZ family protein</fullName>
    </submittedName>
</protein>
<dbReference type="PANTHER" id="PTHR16301">
    <property type="entry name" value="IMPACT-RELATED"/>
    <property type="match status" value="1"/>
</dbReference>
<comment type="similarity">
    <text evidence="1">Belongs to the IMPACT family.</text>
</comment>
<dbReference type="SUPFAM" id="SSF54211">
    <property type="entry name" value="Ribosomal protein S5 domain 2-like"/>
    <property type="match status" value="1"/>
</dbReference>
<evidence type="ECO:0000256" key="2">
    <source>
        <dbReference type="SAM" id="MobiDB-lite"/>
    </source>
</evidence>